<protein>
    <submittedName>
        <fullName evidence="1">Uncharacterized protein</fullName>
    </submittedName>
</protein>
<dbReference type="GeneID" id="31891320"/>
<reference evidence="1 2" key="1">
    <citation type="submission" date="2014-08" db="EMBL/GenBank/DDBJ databases">
        <authorList>
            <person name="Moulin Lionel"/>
        </authorList>
    </citation>
    <scope>NUCLEOTIDE SEQUENCE [LARGE SCALE GENOMIC DNA]</scope>
</reference>
<gene>
    <name evidence="1" type="ORF">MPLDJ20_230108</name>
</gene>
<dbReference type="Proteomes" id="UP000046373">
    <property type="component" value="Unassembled WGS sequence"/>
</dbReference>
<sequence length="276" mass="30678">MKLDENMRYPHPVLSEYSSDYVSGEFRCAFEQSITTGGELRLASRLQITSPALVDLISNQKAATGYFVVCRRTYFNQLQEAPLGDAEKFFDVSQLFGTMIIRPVVWTLAPIESFSSPLFDKEFGSSISVAKGSVIALGPEFRFSIDQKKYKPFDSIFALAQNDNVTPGAVEVDPDQDRITILAEGKTYKSIAGIRNMPAVRGMLLNAVYMPAVMDVISRLQTGQSGLESRKWYRVFKAKCDDLAINPADPSKSPLSLAQTLLRQPLQKSISLVEKL</sequence>
<dbReference type="AlphaFoldDB" id="A0A090F3S5"/>
<evidence type="ECO:0000313" key="2">
    <source>
        <dbReference type="Proteomes" id="UP000046373"/>
    </source>
</evidence>
<organism evidence="1 2">
    <name type="scientific">Mesorhizobium plurifarium</name>
    <dbReference type="NCBI Taxonomy" id="69974"/>
    <lineage>
        <taxon>Bacteria</taxon>
        <taxon>Pseudomonadati</taxon>
        <taxon>Pseudomonadota</taxon>
        <taxon>Alphaproteobacteria</taxon>
        <taxon>Hyphomicrobiales</taxon>
        <taxon>Phyllobacteriaceae</taxon>
        <taxon>Mesorhizobium</taxon>
    </lineage>
</organism>
<evidence type="ECO:0000313" key="1">
    <source>
        <dbReference type="EMBL" id="CDX38532.1"/>
    </source>
</evidence>
<proteinExistence type="predicted"/>
<accession>A0A090F3S5</accession>
<name>A0A090F3S5_MESPL</name>
<dbReference type="EMBL" id="CCNB01000016">
    <property type="protein sequence ID" value="CDX38532.1"/>
    <property type="molecule type" value="Genomic_DNA"/>
</dbReference>